<name>A0ABW9JAD4_9SPHI</name>
<gene>
    <name evidence="1" type="ORF">E6A44_014330</name>
</gene>
<evidence type="ECO:0000313" key="2">
    <source>
        <dbReference type="Proteomes" id="UP001517247"/>
    </source>
</evidence>
<comment type="caution">
    <text evidence="1">The sequence shown here is derived from an EMBL/GenBank/DDBJ whole genome shotgun (WGS) entry which is preliminary data.</text>
</comment>
<sequence length="286" mass="33293">MTEAVVQDWLKALESELGRIAFDELNPIEKLKQTVSAAEGSLAKLKAYVVANPFSSDREEIEFFKRVKPQFYCWKIYAFERYSVESWIPRDKEESKRNFLMGELRAVERFFRLHDFHYQYYKMEASELDELFFLRSNAQDGSILVPNVADPDPSFATKGDYLFAKFMALEKLASWIQQQLLGLDGLAPATMGQVGTKRLKWTGESINLLEVAYGLYYTGQLNEGKANIIDIVKVLEEVFGVNLGRPYRRLAEIRQRKRLSRTKFIEEMGVVFNKKLDDENEFRPYQ</sequence>
<accession>A0ABW9JAD4</accession>
<dbReference type="Pfam" id="PF09357">
    <property type="entry name" value="RteC"/>
    <property type="match status" value="1"/>
</dbReference>
<protein>
    <submittedName>
        <fullName evidence="1">RteC domain-containing protein</fullName>
    </submittedName>
</protein>
<dbReference type="RefSeq" id="WP_170311363.1">
    <property type="nucleotide sequence ID" value="NZ_SSHJ02000007.1"/>
</dbReference>
<dbReference type="Proteomes" id="UP001517247">
    <property type="component" value="Unassembled WGS sequence"/>
</dbReference>
<dbReference type="InterPro" id="IPR018534">
    <property type="entry name" value="Tet_reg_excision_RteC"/>
</dbReference>
<dbReference type="EMBL" id="SSHJ02000007">
    <property type="protein sequence ID" value="MFN0256763.1"/>
    <property type="molecule type" value="Genomic_DNA"/>
</dbReference>
<organism evidence="1 2">
    <name type="scientific">Pedobacter ureilyticus</name>
    <dbReference type="NCBI Taxonomy" id="1393051"/>
    <lineage>
        <taxon>Bacteria</taxon>
        <taxon>Pseudomonadati</taxon>
        <taxon>Bacteroidota</taxon>
        <taxon>Sphingobacteriia</taxon>
        <taxon>Sphingobacteriales</taxon>
        <taxon>Sphingobacteriaceae</taxon>
        <taxon>Pedobacter</taxon>
    </lineage>
</organism>
<evidence type="ECO:0000313" key="1">
    <source>
        <dbReference type="EMBL" id="MFN0256763.1"/>
    </source>
</evidence>
<reference evidence="1 2" key="1">
    <citation type="submission" date="2024-12" db="EMBL/GenBank/DDBJ databases">
        <authorList>
            <person name="Hu S."/>
        </authorList>
    </citation>
    <scope>NUCLEOTIDE SEQUENCE [LARGE SCALE GENOMIC DNA]</scope>
    <source>
        <strain evidence="1 2">THG-T11</strain>
    </source>
</reference>
<proteinExistence type="predicted"/>
<keyword evidence="2" id="KW-1185">Reference proteome</keyword>